<evidence type="ECO:0000256" key="1">
    <source>
        <dbReference type="SAM" id="Phobius"/>
    </source>
</evidence>
<keyword evidence="1" id="KW-0472">Membrane</keyword>
<dbReference type="STRING" id="41688.A0A2N3NC00"/>
<dbReference type="VEuPathDB" id="FungiDB:jhhlp_004564"/>
<proteinExistence type="predicted"/>
<accession>A0A2N3NC00</accession>
<evidence type="ECO:0000313" key="2">
    <source>
        <dbReference type="EMBL" id="PKS09941.1"/>
    </source>
</evidence>
<comment type="caution">
    <text evidence="2">The sequence shown here is derived from an EMBL/GenBank/DDBJ whole genome shotgun (WGS) entry which is preliminary data.</text>
</comment>
<organism evidence="2 3">
    <name type="scientific">Lomentospora prolificans</name>
    <dbReference type="NCBI Taxonomy" id="41688"/>
    <lineage>
        <taxon>Eukaryota</taxon>
        <taxon>Fungi</taxon>
        <taxon>Dikarya</taxon>
        <taxon>Ascomycota</taxon>
        <taxon>Pezizomycotina</taxon>
        <taxon>Sordariomycetes</taxon>
        <taxon>Hypocreomycetidae</taxon>
        <taxon>Microascales</taxon>
        <taxon>Microascaceae</taxon>
        <taxon>Lomentospora</taxon>
    </lineage>
</organism>
<gene>
    <name evidence="2" type="ORF">jhhlp_004564</name>
</gene>
<keyword evidence="1" id="KW-1133">Transmembrane helix</keyword>
<evidence type="ECO:0008006" key="4">
    <source>
        <dbReference type="Google" id="ProtNLM"/>
    </source>
</evidence>
<sequence length="93" mass="10173">MASFEPVNTDFLISLALSCTIGCGWIWTMVKRTEIRNAYGIKGSTTSDCCTAYWCGCCATIQQEKEVINRTKGAVNVVNQGYQSPPGMQAKPQ</sequence>
<dbReference type="EMBL" id="NLAX01000010">
    <property type="protein sequence ID" value="PKS09941.1"/>
    <property type="molecule type" value="Genomic_DNA"/>
</dbReference>
<dbReference type="PANTHER" id="PTHR15907">
    <property type="entry name" value="DUF614 FAMILY PROTEIN-RELATED"/>
    <property type="match status" value="1"/>
</dbReference>
<keyword evidence="1" id="KW-0812">Transmembrane</keyword>
<dbReference type="OrthoDB" id="1045822at2759"/>
<name>A0A2N3NC00_9PEZI</name>
<dbReference type="AlphaFoldDB" id="A0A2N3NC00"/>
<dbReference type="Pfam" id="PF04749">
    <property type="entry name" value="PLAC8"/>
    <property type="match status" value="1"/>
</dbReference>
<evidence type="ECO:0000313" key="3">
    <source>
        <dbReference type="Proteomes" id="UP000233524"/>
    </source>
</evidence>
<dbReference type="InterPro" id="IPR006461">
    <property type="entry name" value="PLAC_motif_containing"/>
</dbReference>
<reference evidence="2 3" key="1">
    <citation type="journal article" date="2017" name="G3 (Bethesda)">
        <title>First Draft Genome Sequence of the Pathogenic Fungus Lomentospora prolificans (Formerly Scedosporium prolificans).</title>
        <authorList>
            <person name="Luo R."/>
            <person name="Zimin A."/>
            <person name="Workman R."/>
            <person name="Fan Y."/>
            <person name="Pertea G."/>
            <person name="Grossman N."/>
            <person name="Wear M.P."/>
            <person name="Jia B."/>
            <person name="Miller H."/>
            <person name="Casadevall A."/>
            <person name="Timp W."/>
            <person name="Zhang S.X."/>
            <person name="Salzberg S.L."/>
        </authorList>
    </citation>
    <scope>NUCLEOTIDE SEQUENCE [LARGE SCALE GENOMIC DNA]</scope>
    <source>
        <strain evidence="2 3">JHH-5317</strain>
    </source>
</reference>
<dbReference type="NCBIfam" id="TIGR01571">
    <property type="entry name" value="A_thal_Cys_rich"/>
    <property type="match status" value="1"/>
</dbReference>
<keyword evidence="3" id="KW-1185">Reference proteome</keyword>
<dbReference type="Proteomes" id="UP000233524">
    <property type="component" value="Unassembled WGS sequence"/>
</dbReference>
<feature type="transmembrane region" description="Helical" evidence="1">
    <location>
        <begin position="12"/>
        <end position="30"/>
    </location>
</feature>
<protein>
    <recommendedName>
        <fullName evidence="4">DUF614 domain protein</fullName>
    </recommendedName>
</protein>
<dbReference type="InParanoid" id="A0A2N3NC00"/>